<keyword evidence="5" id="KW-0808">Transferase</keyword>
<keyword evidence="1" id="KW-0346">Stress response</keyword>
<dbReference type="InterPro" id="IPR050325">
    <property type="entry name" value="Prot/Nucl_acid_deglycase"/>
</dbReference>
<gene>
    <name evidence="5" type="ORF">C5U62_16710</name>
</gene>
<dbReference type="InterPro" id="IPR029062">
    <property type="entry name" value="Class_I_gatase-like"/>
</dbReference>
<dbReference type="EMBL" id="PYJM01000003">
    <property type="protein sequence ID" value="PUA45012.1"/>
    <property type="molecule type" value="Genomic_DNA"/>
</dbReference>
<evidence type="ECO:0000259" key="4">
    <source>
        <dbReference type="Pfam" id="PF01965"/>
    </source>
</evidence>
<dbReference type="Gene3D" id="3.40.50.880">
    <property type="match status" value="1"/>
</dbReference>
<dbReference type="AlphaFoldDB" id="A0A2T6GLH0"/>
<dbReference type="RefSeq" id="WP_108545143.1">
    <property type="nucleotide sequence ID" value="NZ_PYJM01000003.1"/>
</dbReference>
<sequence>MTPPSANQHKPLLMVLTSHASKGDGGGPTGFYLAEVTHPLAVLEAAGFTIEFASIQGGEPPVDGLDLNDVTNARYWNDSRFRAAIANTQRLDALDASKYAAIFFTGGHGAMWDFPTSRAVQSMTRDLFEAGGAVAAVCHGPAALVNVTLSDGSYLVAGKNLSAFTDDEERAVKLDNIVPFLLASTLSARGAHHHGAANWTANVVVDGRLVTGQNPQSATGVGEALRDLLLVQPSCYR</sequence>
<organism evidence="5 6">
    <name type="scientific">Pseudomonas protegens</name>
    <dbReference type="NCBI Taxonomy" id="380021"/>
    <lineage>
        <taxon>Bacteria</taxon>
        <taxon>Pseudomonadati</taxon>
        <taxon>Pseudomonadota</taxon>
        <taxon>Gammaproteobacteria</taxon>
        <taxon>Pseudomonadales</taxon>
        <taxon>Pseudomonadaceae</taxon>
        <taxon>Pseudomonas</taxon>
    </lineage>
</organism>
<dbReference type="GO" id="GO:0005737">
    <property type="term" value="C:cytoplasm"/>
    <property type="evidence" value="ECO:0007669"/>
    <property type="project" value="TreeGrafter"/>
</dbReference>
<accession>A0A2T6GLH0</accession>
<dbReference type="PANTHER" id="PTHR48094:SF11">
    <property type="entry name" value="GLUTATHIONE-INDEPENDENT GLYOXALASE HSP31-RELATED"/>
    <property type="match status" value="1"/>
</dbReference>
<dbReference type="GO" id="GO:0019172">
    <property type="term" value="F:glyoxalase III activity"/>
    <property type="evidence" value="ECO:0007669"/>
    <property type="project" value="TreeGrafter"/>
</dbReference>
<dbReference type="GO" id="GO:0016740">
    <property type="term" value="F:transferase activity"/>
    <property type="evidence" value="ECO:0007669"/>
    <property type="project" value="UniProtKB-KW"/>
</dbReference>
<evidence type="ECO:0000313" key="5">
    <source>
        <dbReference type="EMBL" id="PUA45012.1"/>
    </source>
</evidence>
<keyword evidence="5" id="KW-0315">Glutamine amidotransferase</keyword>
<reference evidence="5 6" key="1">
    <citation type="submission" date="2018-03" db="EMBL/GenBank/DDBJ databases">
        <title>Draft genome sequence of the plant growth promoting rhizobacterium Pseudomonas protegens strain BNJ-SS-45 isolated from wheat (Triticum aestivum) rhizosphere.</title>
        <authorList>
            <person name="Bajpai A."/>
            <person name="Shende K."/>
            <person name="Meena N."/>
            <person name="Upadhyayula S.R."/>
            <person name="Suravajhala P."/>
            <person name="Medicherla K.M."/>
            <person name="Johri B.N."/>
        </authorList>
    </citation>
    <scope>NUCLEOTIDE SEQUENCE [LARGE SCALE GENOMIC DNA]</scope>
    <source>
        <strain evidence="5 6">BNJ-SS-45</strain>
    </source>
</reference>
<protein>
    <submittedName>
        <fullName evidence="5">Type 1 glutamine amidotransferase domain-containing protein</fullName>
    </submittedName>
</protein>
<dbReference type="Pfam" id="PF01965">
    <property type="entry name" value="DJ-1_PfpI"/>
    <property type="match status" value="1"/>
</dbReference>
<evidence type="ECO:0000256" key="1">
    <source>
        <dbReference type="ARBA" id="ARBA00023016"/>
    </source>
</evidence>
<comment type="similarity">
    <text evidence="3">Belongs to the peptidase C56 family. HSP31-like subfamily.</text>
</comment>
<proteinExistence type="inferred from homology"/>
<dbReference type="CDD" id="cd03141">
    <property type="entry name" value="GATase1_Hsp31_like"/>
    <property type="match status" value="1"/>
</dbReference>
<dbReference type="PANTHER" id="PTHR48094">
    <property type="entry name" value="PROTEIN/NUCLEIC ACID DEGLYCASE DJ-1-RELATED"/>
    <property type="match status" value="1"/>
</dbReference>
<keyword evidence="2" id="KW-0456">Lyase</keyword>
<dbReference type="GO" id="GO:0019243">
    <property type="term" value="P:methylglyoxal catabolic process to D-lactate via S-lactoyl-glutathione"/>
    <property type="evidence" value="ECO:0007669"/>
    <property type="project" value="TreeGrafter"/>
</dbReference>
<evidence type="ECO:0000256" key="3">
    <source>
        <dbReference type="ARBA" id="ARBA00038493"/>
    </source>
</evidence>
<dbReference type="SUPFAM" id="SSF52317">
    <property type="entry name" value="Class I glutamine amidotransferase-like"/>
    <property type="match status" value="1"/>
</dbReference>
<name>A0A2T6GLH0_9PSED</name>
<evidence type="ECO:0000256" key="2">
    <source>
        <dbReference type="ARBA" id="ARBA00023239"/>
    </source>
</evidence>
<dbReference type="Proteomes" id="UP000244178">
    <property type="component" value="Unassembled WGS sequence"/>
</dbReference>
<comment type="caution">
    <text evidence="5">The sequence shown here is derived from an EMBL/GenBank/DDBJ whole genome shotgun (WGS) entry which is preliminary data.</text>
</comment>
<feature type="domain" description="DJ-1/PfpI" evidence="4">
    <location>
        <begin position="31"/>
        <end position="219"/>
    </location>
</feature>
<dbReference type="InterPro" id="IPR002818">
    <property type="entry name" value="DJ-1/PfpI"/>
</dbReference>
<evidence type="ECO:0000313" key="6">
    <source>
        <dbReference type="Proteomes" id="UP000244178"/>
    </source>
</evidence>